<evidence type="ECO:0000256" key="3">
    <source>
        <dbReference type="SAM" id="SignalP"/>
    </source>
</evidence>
<keyword evidence="3" id="KW-0732">Signal</keyword>
<feature type="domain" description="Phospholipase D C-terminal" evidence="4">
    <location>
        <begin position="48"/>
        <end position="118"/>
    </location>
</feature>
<dbReference type="PANTHER" id="PTHR18896">
    <property type="entry name" value="PHOSPHOLIPASE D"/>
    <property type="match status" value="1"/>
</dbReference>
<dbReference type="PANTHER" id="PTHR18896:SF60">
    <property type="entry name" value="PHOSPHOLIPASE D"/>
    <property type="match status" value="1"/>
</dbReference>
<evidence type="ECO:0000259" key="4">
    <source>
        <dbReference type="Pfam" id="PF12357"/>
    </source>
</evidence>
<reference evidence="5 6" key="1">
    <citation type="submission" date="2023-10" db="EMBL/GenBank/DDBJ databases">
        <title>Chromosome-scale genome assembly provides insights into flower coloration mechanisms of Canna indica.</title>
        <authorList>
            <person name="Li C."/>
        </authorList>
    </citation>
    <scope>NUCLEOTIDE SEQUENCE [LARGE SCALE GENOMIC DNA]</scope>
    <source>
        <tissue evidence="5">Flower</tissue>
    </source>
</reference>
<keyword evidence="1" id="KW-0677">Repeat</keyword>
<accession>A0AAQ3JP18</accession>
<keyword evidence="6" id="KW-1185">Reference proteome</keyword>
<sequence>MVQEILKLLWVLISLIIPGKKGKHIQKVRYMGTGIRMSLWAEHLGIIDACFKDPCSLECVRFVNRIAEDNWVRYTAEDIIPLTGHLLKYPIDVDIDGKLVPRSGCETFPDVGGKILGEPIYCTSGRANHVIHFL</sequence>
<feature type="chain" id="PRO_5043027121" description="Phospholipase D C-terminal domain-containing protein" evidence="3">
    <location>
        <begin position="23"/>
        <end position="134"/>
    </location>
</feature>
<dbReference type="GO" id="GO:0009395">
    <property type="term" value="P:phospholipid catabolic process"/>
    <property type="evidence" value="ECO:0007669"/>
    <property type="project" value="TreeGrafter"/>
</dbReference>
<organism evidence="5 6">
    <name type="scientific">Canna indica</name>
    <name type="common">Indian-shot</name>
    <dbReference type="NCBI Taxonomy" id="4628"/>
    <lineage>
        <taxon>Eukaryota</taxon>
        <taxon>Viridiplantae</taxon>
        <taxon>Streptophyta</taxon>
        <taxon>Embryophyta</taxon>
        <taxon>Tracheophyta</taxon>
        <taxon>Spermatophyta</taxon>
        <taxon>Magnoliopsida</taxon>
        <taxon>Liliopsida</taxon>
        <taxon>Zingiberales</taxon>
        <taxon>Cannaceae</taxon>
        <taxon>Canna</taxon>
    </lineage>
</organism>
<dbReference type="Pfam" id="PF12357">
    <property type="entry name" value="PLD_C"/>
    <property type="match status" value="1"/>
</dbReference>
<evidence type="ECO:0000256" key="1">
    <source>
        <dbReference type="ARBA" id="ARBA00022737"/>
    </source>
</evidence>
<evidence type="ECO:0000313" key="5">
    <source>
        <dbReference type="EMBL" id="WOK93196.1"/>
    </source>
</evidence>
<feature type="signal peptide" evidence="3">
    <location>
        <begin position="1"/>
        <end position="22"/>
    </location>
</feature>
<dbReference type="InterPro" id="IPR024632">
    <property type="entry name" value="PLipase_D_C"/>
</dbReference>
<dbReference type="InterPro" id="IPR015679">
    <property type="entry name" value="PLipase_D_fam"/>
</dbReference>
<gene>
    <name evidence="5" type="ORF">Cni_G01890</name>
</gene>
<dbReference type="GO" id="GO:0005886">
    <property type="term" value="C:plasma membrane"/>
    <property type="evidence" value="ECO:0007669"/>
    <property type="project" value="TreeGrafter"/>
</dbReference>
<evidence type="ECO:0000313" key="6">
    <source>
        <dbReference type="Proteomes" id="UP001327560"/>
    </source>
</evidence>
<dbReference type="AlphaFoldDB" id="A0AAQ3JP18"/>
<keyword evidence="2" id="KW-0443">Lipid metabolism</keyword>
<proteinExistence type="predicted"/>
<dbReference type="EMBL" id="CP136890">
    <property type="protein sequence ID" value="WOK93196.1"/>
    <property type="molecule type" value="Genomic_DNA"/>
</dbReference>
<dbReference type="Proteomes" id="UP001327560">
    <property type="component" value="Chromosome 1"/>
</dbReference>
<dbReference type="GO" id="GO:0004630">
    <property type="term" value="F:phospholipase D activity"/>
    <property type="evidence" value="ECO:0007669"/>
    <property type="project" value="TreeGrafter"/>
</dbReference>
<name>A0AAQ3JP18_9LILI</name>
<evidence type="ECO:0000256" key="2">
    <source>
        <dbReference type="ARBA" id="ARBA00023098"/>
    </source>
</evidence>
<protein>
    <recommendedName>
        <fullName evidence="4">Phospholipase D C-terminal domain-containing protein</fullName>
    </recommendedName>
</protein>